<feature type="transmembrane region" description="Helical" evidence="6">
    <location>
        <begin position="399"/>
        <end position="421"/>
    </location>
</feature>
<feature type="transmembrane region" description="Helical" evidence="6">
    <location>
        <begin position="58"/>
        <end position="79"/>
    </location>
</feature>
<feature type="domain" description="Major facilitator superfamily (MFS) profile" evidence="7">
    <location>
        <begin position="24"/>
        <end position="426"/>
    </location>
</feature>
<keyword evidence="9" id="KW-1185">Reference proteome</keyword>
<dbReference type="EMBL" id="CP036501">
    <property type="protein sequence ID" value="UZP73539.1"/>
    <property type="molecule type" value="Genomic_DNA"/>
</dbReference>
<feature type="transmembrane region" description="Helical" evidence="6">
    <location>
        <begin position="232"/>
        <end position="250"/>
    </location>
</feature>
<name>A0ABY6Q3H1_9GAMM</name>
<dbReference type="SUPFAM" id="SSF103473">
    <property type="entry name" value="MFS general substrate transporter"/>
    <property type="match status" value="1"/>
</dbReference>
<proteinExistence type="predicted"/>
<dbReference type="PANTHER" id="PTHR23505:SF79">
    <property type="entry name" value="PROTEIN SPINSTER"/>
    <property type="match status" value="1"/>
</dbReference>
<dbReference type="PANTHER" id="PTHR23505">
    <property type="entry name" value="SPINSTER"/>
    <property type="match status" value="1"/>
</dbReference>
<gene>
    <name evidence="8" type="ORF">E0F26_01785</name>
</gene>
<keyword evidence="5 6" id="KW-0472">Membrane</keyword>
<evidence type="ECO:0000256" key="2">
    <source>
        <dbReference type="ARBA" id="ARBA00022448"/>
    </source>
</evidence>
<keyword evidence="4 6" id="KW-1133">Transmembrane helix</keyword>
<protein>
    <submittedName>
        <fullName evidence="8">MFS transporter</fullName>
    </submittedName>
</protein>
<dbReference type="CDD" id="cd17328">
    <property type="entry name" value="MFS_spinster_like"/>
    <property type="match status" value="1"/>
</dbReference>
<feature type="transmembrane region" description="Helical" evidence="6">
    <location>
        <begin position="177"/>
        <end position="199"/>
    </location>
</feature>
<dbReference type="Pfam" id="PF07690">
    <property type="entry name" value="MFS_1"/>
    <property type="match status" value="1"/>
</dbReference>
<evidence type="ECO:0000259" key="7">
    <source>
        <dbReference type="PROSITE" id="PS50850"/>
    </source>
</evidence>
<evidence type="ECO:0000256" key="6">
    <source>
        <dbReference type="SAM" id="Phobius"/>
    </source>
</evidence>
<evidence type="ECO:0000313" key="9">
    <source>
        <dbReference type="Proteomes" id="UP001317963"/>
    </source>
</evidence>
<feature type="transmembrane region" description="Helical" evidence="6">
    <location>
        <begin position="270"/>
        <end position="290"/>
    </location>
</feature>
<feature type="transmembrane region" description="Helical" evidence="6">
    <location>
        <begin position="361"/>
        <end position="379"/>
    </location>
</feature>
<evidence type="ECO:0000256" key="5">
    <source>
        <dbReference type="ARBA" id="ARBA00023136"/>
    </source>
</evidence>
<feature type="transmembrane region" description="Helical" evidence="6">
    <location>
        <begin position="91"/>
        <end position="109"/>
    </location>
</feature>
<feature type="transmembrane region" description="Helical" evidence="6">
    <location>
        <begin position="150"/>
        <end position="171"/>
    </location>
</feature>
<reference evidence="8 9" key="1">
    <citation type="submission" date="2019-02" db="EMBL/GenBank/DDBJ databases">
        <title>Halieaceae_genomes.</title>
        <authorList>
            <person name="Li S.-H."/>
        </authorList>
    </citation>
    <scope>NUCLEOTIDE SEQUENCE [LARGE SCALE GENOMIC DNA]</scope>
    <source>
        <strain evidence="8 9">JH123</strain>
    </source>
</reference>
<dbReference type="RefSeq" id="WP_279242334.1">
    <property type="nucleotide sequence ID" value="NZ_CP036501.1"/>
</dbReference>
<sequence length="434" mass="46608">MTDTNSAEQSVTNPYGSTKAAYYALGILTLVYSINFIDRQLLSILQESIKADLMLSDAQLGLLTGFAFALFYTFAGLPIASLADRSNRRNIVAISLTIWSGMTALSGLAQNYWQLLLARVGVGIGEAGGSPPSHSMISDMFPPDKRASAIGFYSTGISIGILFGFLFGGWLNEFFGWRIAFFVVGVPGVILATILYLTVPEPIRGLTENRVTSGDNPTMLAVFKLLVSRPSFIFMALGAAMNAFAGYSTANWVASFMIRTHEMPTGELGTWLALIIGVGGAIGVFGSGVLADKLGKDDKRWYMWVAVCACAISVPLQISTFWVDGPYTALLCMVIPSVLANAYLGATIASVHGMVGLKMRAVSSALLFFILNIIGLGMGPTTVGLVSDLMVDQHGTDSLRYAMMYIVPTAMFISGVLYMIASRFIREDLSKAPD</sequence>
<dbReference type="InterPro" id="IPR011701">
    <property type="entry name" value="MFS"/>
</dbReference>
<evidence type="ECO:0000256" key="3">
    <source>
        <dbReference type="ARBA" id="ARBA00022692"/>
    </source>
</evidence>
<feature type="transmembrane region" description="Helical" evidence="6">
    <location>
        <begin position="328"/>
        <end position="349"/>
    </location>
</feature>
<dbReference type="PROSITE" id="PS50850">
    <property type="entry name" value="MFS"/>
    <property type="match status" value="1"/>
</dbReference>
<evidence type="ECO:0000256" key="4">
    <source>
        <dbReference type="ARBA" id="ARBA00022989"/>
    </source>
</evidence>
<keyword evidence="2" id="KW-0813">Transport</keyword>
<comment type="subcellular location">
    <subcellularLocation>
        <location evidence="1">Membrane</location>
        <topology evidence="1">Multi-pass membrane protein</topology>
    </subcellularLocation>
</comment>
<organism evidence="8 9">
    <name type="scientific">Candidatus Paraluminiphilus aquimaris</name>
    <dbReference type="NCBI Taxonomy" id="2518994"/>
    <lineage>
        <taxon>Bacteria</taxon>
        <taxon>Pseudomonadati</taxon>
        <taxon>Pseudomonadota</taxon>
        <taxon>Gammaproteobacteria</taxon>
        <taxon>Cellvibrionales</taxon>
        <taxon>Halieaceae</taxon>
        <taxon>Candidatus Paraluminiphilus</taxon>
    </lineage>
</organism>
<feature type="transmembrane region" description="Helical" evidence="6">
    <location>
        <begin position="20"/>
        <end position="37"/>
    </location>
</feature>
<keyword evidence="3 6" id="KW-0812">Transmembrane</keyword>
<dbReference type="InterPro" id="IPR036259">
    <property type="entry name" value="MFS_trans_sf"/>
</dbReference>
<accession>A0ABY6Q3H1</accession>
<evidence type="ECO:0000256" key="1">
    <source>
        <dbReference type="ARBA" id="ARBA00004141"/>
    </source>
</evidence>
<dbReference type="Gene3D" id="1.20.1250.20">
    <property type="entry name" value="MFS general substrate transporter like domains"/>
    <property type="match status" value="2"/>
</dbReference>
<dbReference type="InterPro" id="IPR044770">
    <property type="entry name" value="MFS_spinster-like"/>
</dbReference>
<dbReference type="InterPro" id="IPR020846">
    <property type="entry name" value="MFS_dom"/>
</dbReference>
<feature type="transmembrane region" description="Helical" evidence="6">
    <location>
        <begin position="302"/>
        <end position="322"/>
    </location>
</feature>
<evidence type="ECO:0000313" key="8">
    <source>
        <dbReference type="EMBL" id="UZP73539.1"/>
    </source>
</evidence>
<dbReference type="Proteomes" id="UP001317963">
    <property type="component" value="Chromosome"/>
</dbReference>